<sequence>MLNDSEASIVRQACRRRSFAIAQDDKKLRVVPVHPLAHPNYFLYL</sequence>
<dbReference type="Proteomes" id="UP000548326">
    <property type="component" value="Unassembled WGS sequence"/>
</dbReference>
<dbReference type="AlphaFoldDB" id="A0A841JLL6"/>
<dbReference type="RefSeq" id="WP_221276085.1">
    <property type="nucleotide sequence ID" value="NZ_JACHCA010000010.1"/>
</dbReference>
<protein>
    <submittedName>
        <fullName evidence="1">Uncharacterized protein</fullName>
    </submittedName>
</protein>
<evidence type="ECO:0000313" key="2">
    <source>
        <dbReference type="Proteomes" id="UP000548326"/>
    </source>
</evidence>
<evidence type="ECO:0000313" key="1">
    <source>
        <dbReference type="EMBL" id="MBB6129608.1"/>
    </source>
</evidence>
<name>A0A841JLL6_9SPHI</name>
<reference evidence="1 2" key="1">
    <citation type="submission" date="2020-08" db="EMBL/GenBank/DDBJ databases">
        <title>Genomic Encyclopedia of Type Strains, Phase IV (KMG-V): Genome sequencing to study the core and pangenomes of soil and plant-associated prokaryotes.</title>
        <authorList>
            <person name="Whitman W."/>
        </authorList>
    </citation>
    <scope>NUCLEOTIDE SEQUENCE [LARGE SCALE GENOMIC DNA]</scope>
    <source>
        <strain evidence="1 2">MP601</strain>
    </source>
</reference>
<gene>
    <name evidence="1" type="ORF">HDF22_003739</name>
</gene>
<dbReference type="EMBL" id="JACHCA010000010">
    <property type="protein sequence ID" value="MBB6129608.1"/>
    <property type="molecule type" value="Genomic_DNA"/>
</dbReference>
<comment type="caution">
    <text evidence="1">The sequence shown here is derived from an EMBL/GenBank/DDBJ whole genome shotgun (WGS) entry which is preliminary data.</text>
</comment>
<organism evidence="1 2">
    <name type="scientific">Mucilaginibacter lappiensis</name>
    <dbReference type="NCBI Taxonomy" id="354630"/>
    <lineage>
        <taxon>Bacteria</taxon>
        <taxon>Pseudomonadati</taxon>
        <taxon>Bacteroidota</taxon>
        <taxon>Sphingobacteriia</taxon>
        <taxon>Sphingobacteriales</taxon>
        <taxon>Sphingobacteriaceae</taxon>
        <taxon>Mucilaginibacter</taxon>
    </lineage>
</organism>
<accession>A0A841JLL6</accession>
<proteinExistence type="predicted"/>